<comment type="caution">
    <text evidence="1">The sequence shown here is derived from an EMBL/GenBank/DDBJ whole genome shotgun (WGS) entry which is preliminary data.</text>
</comment>
<dbReference type="EMBL" id="MU003551">
    <property type="protein sequence ID" value="KAF2463361.1"/>
    <property type="molecule type" value="Genomic_DNA"/>
</dbReference>
<protein>
    <submittedName>
        <fullName evidence="1">Uncharacterized protein</fullName>
    </submittedName>
</protein>
<reference evidence="1" key="1">
    <citation type="journal article" date="2020" name="Stud. Mycol.">
        <title>101 Dothideomycetes genomes: a test case for predicting lifestyles and emergence of pathogens.</title>
        <authorList>
            <person name="Haridas S."/>
            <person name="Albert R."/>
            <person name="Binder M."/>
            <person name="Bloem J."/>
            <person name="Labutti K."/>
            <person name="Salamov A."/>
            <person name="Andreopoulos B."/>
            <person name="Baker S."/>
            <person name="Barry K."/>
            <person name="Bills G."/>
            <person name="Bluhm B."/>
            <person name="Cannon C."/>
            <person name="Castanera R."/>
            <person name="Culley D."/>
            <person name="Daum C."/>
            <person name="Ezra D."/>
            <person name="Gonzalez J."/>
            <person name="Henrissat B."/>
            <person name="Kuo A."/>
            <person name="Liang C."/>
            <person name="Lipzen A."/>
            <person name="Lutzoni F."/>
            <person name="Magnuson J."/>
            <person name="Mondo S."/>
            <person name="Nolan M."/>
            <person name="Ohm R."/>
            <person name="Pangilinan J."/>
            <person name="Park H.-J."/>
            <person name="Ramirez L."/>
            <person name="Alfaro M."/>
            <person name="Sun H."/>
            <person name="Tritt A."/>
            <person name="Yoshinaga Y."/>
            <person name="Zwiers L.-H."/>
            <person name="Turgeon B."/>
            <person name="Goodwin S."/>
            <person name="Spatafora J."/>
            <person name="Crous P."/>
            <person name="Grigoriev I."/>
        </authorList>
    </citation>
    <scope>NUCLEOTIDE SEQUENCE</scope>
    <source>
        <strain evidence="1">ATCC 200398</strain>
    </source>
</reference>
<proteinExistence type="predicted"/>
<name>A0ACB6Q8Z0_9PLEO</name>
<accession>A0ACB6Q8Z0</accession>
<organism evidence="1 2">
    <name type="scientific">Lindgomyces ingoldianus</name>
    <dbReference type="NCBI Taxonomy" id="673940"/>
    <lineage>
        <taxon>Eukaryota</taxon>
        <taxon>Fungi</taxon>
        <taxon>Dikarya</taxon>
        <taxon>Ascomycota</taxon>
        <taxon>Pezizomycotina</taxon>
        <taxon>Dothideomycetes</taxon>
        <taxon>Pleosporomycetidae</taxon>
        <taxon>Pleosporales</taxon>
        <taxon>Lindgomycetaceae</taxon>
        <taxon>Lindgomyces</taxon>
    </lineage>
</organism>
<evidence type="ECO:0000313" key="2">
    <source>
        <dbReference type="Proteomes" id="UP000799755"/>
    </source>
</evidence>
<keyword evidence="2" id="KW-1185">Reference proteome</keyword>
<dbReference type="Proteomes" id="UP000799755">
    <property type="component" value="Unassembled WGS sequence"/>
</dbReference>
<gene>
    <name evidence="1" type="ORF">BDR25DRAFT_362903</name>
</gene>
<sequence>MVELSTVVVVDVSSRTFHQRVSDSALLSAEILSLGINEMCAAVFTRFHHHFSHGECLFHYCSRLNHNITFFTLSHSAYQNGRNFPFSRSVLSLGNLDSLAAASSSQQCQNAWQGNSPDVANSTILTLFELNPVLHARVLQVLLTSFLVTIAPVQHSKSRNASADHVQHVPATRNLQYECLSFGCLSTCHLGRLYTNGRHVTCSATLQSPDSISRFAPNTPPSFLQLNAPALRCIPNPVSRVQPQNVVLLADTIPFGSPGSNMEGHDTLAAPLGWSGINCQRHIVDEFVQCRNSEWDLNGLTLLILRIYCEFRYHFFRNRFASFKFPRLFEHYTMTGRSRVGSFSAAFFLSSNSTDSRQILPAESINGIQRLPSFIFSSFLKVYMFYHMNHKVGQIHLEISCVLCIFACSILAASDRDVSITNLR</sequence>
<evidence type="ECO:0000313" key="1">
    <source>
        <dbReference type="EMBL" id="KAF2463361.1"/>
    </source>
</evidence>